<keyword evidence="2" id="KW-1133">Transmembrane helix</keyword>
<dbReference type="PANTHER" id="PTHR16026:SF0">
    <property type="entry name" value="CARTILAGE ACIDIC PROTEIN 1"/>
    <property type="match status" value="1"/>
</dbReference>
<accession>A0A7D7SGQ4</accession>
<feature type="transmembrane region" description="Helical" evidence="2">
    <location>
        <begin position="197"/>
        <end position="214"/>
    </location>
</feature>
<keyword evidence="2" id="KW-0472">Membrane</keyword>
<evidence type="ECO:0000313" key="4">
    <source>
        <dbReference type="EMBL" id="QMT40329.1"/>
    </source>
</evidence>
<dbReference type="PANTHER" id="PTHR16026">
    <property type="entry name" value="CARTILAGE ACIDIC PROTEIN 1"/>
    <property type="match status" value="1"/>
</dbReference>
<feature type="transmembrane region" description="Helical" evidence="2">
    <location>
        <begin position="82"/>
        <end position="102"/>
    </location>
</feature>
<feature type="transmembrane region" description="Helical" evidence="2">
    <location>
        <begin position="226"/>
        <end position="244"/>
    </location>
</feature>
<sequence>MPTMPPLERLPTRHDPRWAVFALLTTFVICGMTLWGFNRSPLQVAFIVSLCVLLDMGLHYLLRRKTLLVPLSAAITGMGLSILTNFAHGLWLAAIPPFFAIASKYVCTVNGRHVYNPGLFGVIAALTLSQGMITPAPAYQWGGSGVTAFFVVTAALMLFALNIRRSALIVSFLVFYAVQLALRAWVLQHHLPPETLFLGAFSSPAFYLFTFFMITDPPTSPNSRRGQVGMALFIVVVDLLLHRIQSFSTLFYAAFAYFTLRWAWLWWRQGQTPWRTVLRQQGRALAVIAALGLGGWGLYRANHAFGNADAAGFHLTEIPAAVSGIGGQPGDIWQRTDPRMHHVAKWLLSVGDAAAVADVDLDGLPDVFLTQPLKSEADRAQLWLNRGGFRFERFDLPMLDAQRRLPEQHGLIAAATWFDMDNDGDADLLLGTGFGPGRLLRNDLIETGRLGFSDISREAGLDAYQISVSTNVLDADQDGRLDVIVTNIMQRHLPDYNRPVRYSIFRLPEAEYEGDRRMFNVMHRSWHNADNADENWLYRNLGQGRFAAAPAADSGFGGRRWTMATATGDLNDDGWPDIYFANDFGPDQLYINRQGRGFSPVQGRLAGSIGRDTYKGMNATFGDLDDNGRPDIHVSNVHHKLQAEGSLLWMNHSQAGEHSPDMLRDEAGRRNALNERRFGWGAAFVDLNRDGRLDMLQANGMADNAYDPGETPCPDYWYWNAQIALTGPEVHGYADRWADVRGRCIFGHEANRVYLNRGDYFVDVAEQVGWTQKGTSRGMITADFDNDGDADVLVTHMTAPPSLYRNDSQAAGWLGLELVGDGRRCNRDALGSKVQLLPQAGLTAQHREVYANNGFAAQNDRRILFGLGKAAVAEVQLDIRWCGRDDLRQSVRLAPGRYHRIVQQP</sequence>
<dbReference type="EMBL" id="CP059567">
    <property type="protein sequence ID" value="QMT40329.1"/>
    <property type="molecule type" value="Genomic_DNA"/>
</dbReference>
<dbReference type="KEGG" id="nsg:H3L94_10905"/>
<keyword evidence="1" id="KW-0732">Signal</keyword>
<evidence type="ECO:0000256" key="2">
    <source>
        <dbReference type="SAM" id="Phobius"/>
    </source>
</evidence>
<dbReference type="Pfam" id="PF13517">
    <property type="entry name" value="FG-GAP_3"/>
    <property type="match status" value="3"/>
</dbReference>
<feature type="transmembrane region" description="Helical" evidence="2">
    <location>
        <begin position="114"/>
        <end position="133"/>
    </location>
</feature>
<dbReference type="InterPro" id="IPR027039">
    <property type="entry name" value="Crtac1"/>
</dbReference>
<feature type="domain" description="ASPIC/UnbV" evidence="3">
    <location>
        <begin position="829"/>
        <end position="891"/>
    </location>
</feature>
<evidence type="ECO:0000256" key="1">
    <source>
        <dbReference type="ARBA" id="ARBA00022729"/>
    </source>
</evidence>
<dbReference type="Pfam" id="PF07593">
    <property type="entry name" value="UnbV_ASPIC"/>
    <property type="match status" value="1"/>
</dbReference>
<dbReference type="AlphaFoldDB" id="A0A7D7SGQ4"/>
<gene>
    <name evidence="4" type="ORF">H3L94_10905</name>
</gene>
<reference evidence="4 5" key="1">
    <citation type="submission" date="2020-07" db="EMBL/GenBank/DDBJ databases">
        <title>Genomic diversity of species in the Neisseriaceae family.</title>
        <authorList>
            <person name="Vincent A.T."/>
            <person name="Bernet E."/>
            <person name="Veyrier F.J."/>
        </authorList>
    </citation>
    <scope>NUCLEOTIDE SEQUENCE [LARGE SCALE GENOMIC DNA]</scope>
    <source>
        <strain evidence="4 5">DSM 22244</strain>
    </source>
</reference>
<evidence type="ECO:0000313" key="5">
    <source>
        <dbReference type="Proteomes" id="UP000514752"/>
    </source>
</evidence>
<dbReference type="InterPro" id="IPR011519">
    <property type="entry name" value="UnbV_ASPIC"/>
</dbReference>
<dbReference type="InterPro" id="IPR013517">
    <property type="entry name" value="FG-GAP"/>
</dbReference>
<name>A0A7D7SGQ4_9NEIS</name>
<evidence type="ECO:0000259" key="3">
    <source>
        <dbReference type="Pfam" id="PF07593"/>
    </source>
</evidence>
<feature type="transmembrane region" description="Helical" evidence="2">
    <location>
        <begin position="139"/>
        <end position="160"/>
    </location>
</feature>
<dbReference type="InterPro" id="IPR028994">
    <property type="entry name" value="Integrin_alpha_N"/>
</dbReference>
<feature type="transmembrane region" description="Helical" evidence="2">
    <location>
        <begin position="44"/>
        <end position="62"/>
    </location>
</feature>
<dbReference type="Gene3D" id="2.130.10.130">
    <property type="entry name" value="Integrin alpha, N-terminal"/>
    <property type="match status" value="2"/>
</dbReference>
<dbReference type="Proteomes" id="UP000514752">
    <property type="component" value="Chromosome"/>
</dbReference>
<protein>
    <submittedName>
        <fullName evidence="4">VCBS repeat-containing protein</fullName>
    </submittedName>
</protein>
<feature type="transmembrane region" description="Helical" evidence="2">
    <location>
        <begin position="20"/>
        <end position="37"/>
    </location>
</feature>
<organism evidence="4 5">
    <name type="scientific">Neisseria shayeganii</name>
    <dbReference type="NCBI Taxonomy" id="607712"/>
    <lineage>
        <taxon>Bacteria</taxon>
        <taxon>Pseudomonadati</taxon>
        <taxon>Pseudomonadota</taxon>
        <taxon>Betaproteobacteria</taxon>
        <taxon>Neisseriales</taxon>
        <taxon>Neisseriaceae</taxon>
        <taxon>Neisseria</taxon>
    </lineage>
</organism>
<feature type="transmembrane region" description="Helical" evidence="2">
    <location>
        <begin position="167"/>
        <end position="185"/>
    </location>
</feature>
<dbReference type="SUPFAM" id="SSF69318">
    <property type="entry name" value="Integrin alpha N-terminal domain"/>
    <property type="match status" value="1"/>
</dbReference>
<keyword evidence="2" id="KW-0812">Transmembrane</keyword>
<proteinExistence type="predicted"/>